<dbReference type="AlphaFoldDB" id="A0A1F5FTJ4"/>
<protein>
    <submittedName>
        <fullName evidence="1">Uncharacterized protein</fullName>
    </submittedName>
</protein>
<evidence type="ECO:0000313" key="2">
    <source>
        <dbReference type="Proteomes" id="UP000179237"/>
    </source>
</evidence>
<comment type="caution">
    <text evidence="1">The sequence shown here is derived from an EMBL/GenBank/DDBJ whole genome shotgun (WGS) entry which is preliminary data.</text>
</comment>
<name>A0A1F5FTJ4_9BACT</name>
<reference evidence="1 2" key="1">
    <citation type="journal article" date="2016" name="Nat. Commun.">
        <title>Thousands of microbial genomes shed light on interconnected biogeochemical processes in an aquifer system.</title>
        <authorList>
            <person name="Anantharaman K."/>
            <person name="Brown C.T."/>
            <person name="Hug L.A."/>
            <person name="Sharon I."/>
            <person name="Castelle C.J."/>
            <person name="Probst A.J."/>
            <person name="Thomas B.C."/>
            <person name="Singh A."/>
            <person name="Wilkins M.J."/>
            <person name="Karaoz U."/>
            <person name="Brodie E.L."/>
            <person name="Williams K.H."/>
            <person name="Hubbard S.S."/>
            <person name="Banfield J.F."/>
        </authorList>
    </citation>
    <scope>NUCLEOTIDE SEQUENCE [LARGE SCALE GENOMIC DNA]</scope>
</reference>
<gene>
    <name evidence="1" type="ORF">A2572_03665</name>
</gene>
<proteinExistence type="predicted"/>
<dbReference type="EMBL" id="MFAQ01000035">
    <property type="protein sequence ID" value="OGD82941.1"/>
    <property type="molecule type" value="Genomic_DNA"/>
</dbReference>
<accession>A0A1F5FTJ4</accession>
<evidence type="ECO:0000313" key="1">
    <source>
        <dbReference type="EMBL" id="OGD82941.1"/>
    </source>
</evidence>
<dbReference type="Proteomes" id="UP000179237">
    <property type="component" value="Unassembled WGS sequence"/>
</dbReference>
<sequence length="99" mass="11105">MPKFDTSSVMKLCPGLTVEDLTSLLLSEVPSEAKELRVIIYREVGKSEAEIKSFKTGRGDLDTEYHYTTDKDLVGSVMVEYVLVEPQSVHLPQSWIISV</sequence>
<organism evidence="1 2">
    <name type="scientific">Candidatus Collierbacteria bacterium RIFOXYD1_FULL_40_9</name>
    <dbReference type="NCBI Taxonomy" id="1817731"/>
    <lineage>
        <taxon>Bacteria</taxon>
        <taxon>Candidatus Collieribacteriota</taxon>
    </lineage>
</organism>